<comment type="caution">
    <text evidence="5">The sequence shown here is derived from an EMBL/GenBank/DDBJ whole genome shotgun (WGS) entry which is preliminary data.</text>
</comment>
<keyword evidence="2 5" id="KW-0067">ATP-binding</keyword>
<gene>
    <name evidence="5" type="ORF">IHE71_23340</name>
</gene>
<dbReference type="Proteomes" id="UP000625527">
    <property type="component" value="Unassembled WGS sequence"/>
</dbReference>
<proteinExistence type="predicted"/>
<evidence type="ECO:0000256" key="3">
    <source>
        <dbReference type="SAM" id="MobiDB-lite"/>
    </source>
</evidence>
<dbReference type="InterPro" id="IPR003439">
    <property type="entry name" value="ABC_transporter-like_ATP-bd"/>
</dbReference>
<dbReference type="EMBL" id="JADAQT010000110">
    <property type="protein sequence ID" value="MBE1878633.1"/>
    <property type="molecule type" value="Genomic_DNA"/>
</dbReference>
<evidence type="ECO:0000313" key="6">
    <source>
        <dbReference type="Proteomes" id="UP000625527"/>
    </source>
</evidence>
<dbReference type="SUPFAM" id="SSF52540">
    <property type="entry name" value="P-loop containing nucleoside triphosphate hydrolases"/>
    <property type="match status" value="1"/>
</dbReference>
<dbReference type="InterPro" id="IPR017871">
    <property type="entry name" value="ABC_transporter-like_CS"/>
</dbReference>
<feature type="domain" description="ABC transporter" evidence="4">
    <location>
        <begin position="13"/>
        <end position="240"/>
    </location>
</feature>
<dbReference type="CDD" id="cd03230">
    <property type="entry name" value="ABC_DR_subfamily_A"/>
    <property type="match status" value="1"/>
</dbReference>
<dbReference type="PANTHER" id="PTHR43038:SF3">
    <property type="entry name" value="ABC TRANSPORTER G FAMILY MEMBER 20 ISOFORM X1"/>
    <property type="match status" value="1"/>
</dbReference>
<dbReference type="GO" id="GO:0005524">
    <property type="term" value="F:ATP binding"/>
    <property type="evidence" value="ECO:0007669"/>
    <property type="project" value="UniProtKB-KW"/>
</dbReference>
<dbReference type="PROSITE" id="PS50893">
    <property type="entry name" value="ABC_TRANSPORTER_2"/>
    <property type="match status" value="1"/>
</dbReference>
<organism evidence="5 6">
    <name type="scientific">Myceligenerans pegani</name>
    <dbReference type="NCBI Taxonomy" id="2776917"/>
    <lineage>
        <taxon>Bacteria</taxon>
        <taxon>Bacillati</taxon>
        <taxon>Actinomycetota</taxon>
        <taxon>Actinomycetes</taxon>
        <taxon>Micrococcales</taxon>
        <taxon>Promicromonosporaceae</taxon>
        <taxon>Myceligenerans</taxon>
    </lineage>
</organism>
<evidence type="ECO:0000256" key="2">
    <source>
        <dbReference type="ARBA" id="ARBA00022840"/>
    </source>
</evidence>
<dbReference type="Pfam" id="PF00005">
    <property type="entry name" value="ABC_tran"/>
    <property type="match status" value="1"/>
</dbReference>
<sequence length="297" mass="30468">MRKNLPGAPPVAIRVAGLRVVRGGRTIISGLDVDVPAGSVVGLLGPSGSGKTTLMRAVVGVQDRVSGTVEVLGEPAGSPSLRRRVGYVTQDASVYTDLTVAQNLDYFAALAGVPSRGRKAAVAAAMSDVDLGGHEKQPVRTLSGGERSRVSLAAALVADPELLVLDEPTVGLDPVLRRDLWDTFRQLAASGKSLLVSSHVMDEATQCDRLLLLREGGLVADITPGALLEETGAPDAERAFLALIDAANAAGAEPPAREVRGRSTGGVHEPVAADRGPAGGVAPGTAATDGTREEDAR</sequence>
<keyword evidence="6" id="KW-1185">Reference proteome</keyword>
<dbReference type="PANTHER" id="PTHR43038">
    <property type="entry name" value="ATP-BINDING CASSETTE, SUB-FAMILY H, MEMBER 1"/>
    <property type="match status" value="1"/>
</dbReference>
<dbReference type="InterPro" id="IPR027417">
    <property type="entry name" value="P-loop_NTPase"/>
</dbReference>
<dbReference type="InterPro" id="IPR003593">
    <property type="entry name" value="AAA+_ATPase"/>
</dbReference>
<reference evidence="5 6" key="1">
    <citation type="submission" date="2020-10" db="EMBL/GenBank/DDBJ databases">
        <title>Myceligenerans pegani sp. nov., an endophytic actinomycete isolated from Peganum harmala L. in Xinjiang, China.</title>
        <authorList>
            <person name="Xin L."/>
        </authorList>
    </citation>
    <scope>NUCLEOTIDE SEQUENCE [LARGE SCALE GENOMIC DNA]</scope>
    <source>
        <strain evidence="5 6">TRM65318</strain>
    </source>
</reference>
<protein>
    <submittedName>
        <fullName evidence="5">ABC transporter ATP-binding protein</fullName>
    </submittedName>
</protein>
<accession>A0ABR9N689</accession>
<dbReference type="SMART" id="SM00382">
    <property type="entry name" value="AAA"/>
    <property type="match status" value="1"/>
</dbReference>
<evidence type="ECO:0000313" key="5">
    <source>
        <dbReference type="EMBL" id="MBE1878633.1"/>
    </source>
</evidence>
<evidence type="ECO:0000256" key="1">
    <source>
        <dbReference type="ARBA" id="ARBA00022741"/>
    </source>
</evidence>
<dbReference type="RefSeq" id="WP_192865188.1">
    <property type="nucleotide sequence ID" value="NZ_JADAQT010000110.1"/>
</dbReference>
<dbReference type="PROSITE" id="PS00211">
    <property type="entry name" value="ABC_TRANSPORTER_1"/>
    <property type="match status" value="1"/>
</dbReference>
<dbReference type="Gene3D" id="3.40.50.300">
    <property type="entry name" value="P-loop containing nucleotide triphosphate hydrolases"/>
    <property type="match status" value="1"/>
</dbReference>
<evidence type="ECO:0000259" key="4">
    <source>
        <dbReference type="PROSITE" id="PS50893"/>
    </source>
</evidence>
<feature type="region of interest" description="Disordered" evidence="3">
    <location>
        <begin position="252"/>
        <end position="297"/>
    </location>
</feature>
<keyword evidence="1" id="KW-0547">Nucleotide-binding</keyword>
<name>A0ABR9N689_9MICO</name>